<dbReference type="Gene3D" id="1.10.10.10">
    <property type="entry name" value="Winged helix-like DNA-binding domain superfamily/Winged helix DNA-binding domain"/>
    <property type="match status" value="1"/>
</dbReference>
<dbReference type="SMART" id="SM00347">
    <property type="entry name" value="HTH_MARR"/>
    <property type="match status" value="1"/>
</dbReference>
<keyword evidence="1" id="KW-0238">DNA-binding</keyword>
<evidence type="ECO:0000256" key="1">
    <source>
        <dbReference type="ARBA" id="ARBA00023125"/>
    </source>
</evidence>
<dbReference type="Proteomes" id="UP000271031">
    <property type="component" value="Unassembled WGS sequence"/>
</dbReference>
<protein>
    <submittedName>
        <fullName evidence="3">MarR family transcriptional regulator</fullName>
    </submittedName>
</protein>
<feature type="domain" description="HTH marR-type" evidence="2">
    <location>
        <begin position="1"/>
        <end position="115"/>
    </location>
</feature>
<dbReference type="GO" id="GO:0006950">
    <property type="term" value="P:response to stress"/>
    <property type="evidence" value="ECO:0007669"/>
    <property type="project" value="TreeGrafter"/>
</dbReference>
<name>A0A3M8D9N0_9BACL</name>
<dbReference type="AlphaFoldDB" id="A0A3M8D9N0"/>
<dbReference type="InterPro" id="IPR039422">
    <property type="entry name" value="MarR/SlyA-like"/>
</dbReference>
<organism evidence="3 4">
    <name type="scientific">Brevibacillus fluminis</name>
    <dbReference type="NCBI Taxonomy" id="511487"/>
    <lineage>
        <taxon>Bacteria</taxon>
        <taxon>Bacillati</taxon>
        <taxon>Bacillota</taxon>
        <taxon>Bacilli</taxon>
        <taxon>Bacillales</taxon>
        <taxon>Paenibacillaceae</taxon>
        <taxon>Brevibacillus</taxon>
    </lineage>
</organism>
<dbReference type="InterPro" id="IPR036390">
    <property type="entry name" value="WH_DNA-bd_sf"/>
</dbReference>
<keyword evidence="4" id="KW-1185">Reference proteome</keyword>
<dbReference type="PANTHER" id="PTHR33164">
    <property type="entry name" value="TRANSCRIPTIONAL REGULATOR, MARR FAMILY"/>
    <property type="match status" value="1"/>
</dbReference>
<dbReference type="GO" id="GO:0003677">
    <property type="term" value="F:DNA binding"/>
    <property type="evidence" value="ECO:0007669"/>
    <property type="project" value="UniProtKB-KW"/>
</dbReference>
<dbReference type="InterPro" id="IPR000835">
    <property type="entry name" value="HTH_MarR-typ"/>
</dbReference>
<dbReference type="EMBL" id="RHHQ01000017">
    <property type="protein sequence ID" value="RNB84603.1"/>
    <property type="molecule type" value="Genomic_DNA"/>
</dbReference>
<dbReference type="InterPro" id="IPR036388">
    <property type="entry name" value="WH-like_DNA-bd_sf"/>
</dbReference>
<evidence type="ECO:0000259" key="2">
    <source>
        <dbReference type="PROSITE" id="PS50995"/>
    </source>
</evidence>
<proteinExistence type="predicted"/>
<evidence type="ECO:0000313" key="4">
    <source>
        <dbReference type="Proteomes" id="UP000271031"/>
    </source>
</evidence>
<dbReference type="CDD" id="cd00090">
    <property type="entry name" value="HTH_ARSR"/>
    <property type="match status" value="1"/>
</dbReference>
<gene>
    <name evidence="3" type="ORF">EDM56_21090</name>
</gene>
<dbReference type="SUPFAM" id="SSF46785">
    <property type="entry name" value="Winged helix' DNA-binding domain"/>
    <property type="match status" value="1"/>
</dbReference>
<sequence length="115" mass="13174">MEELIRLAKLLREASELFSSKSNQELDTSDITWQQVLILEQIVQNPKTIGEISKAVEMPYSTISGLVDRLERENLVKRVRDEHDRRMIWVAPTERVSLSCSTTGNRSNSKKRASS</sequence>
<dbReference type="GO" id="GO:0003700">
    <property type="term" value="F:DNA-binding transcription factor activity"/>
    <property type="evidence" value="ECO:0007669"/>
    <property type="project" value="InterPro"/>
</dbReference>
<dbReference type="Pfam" id="PF12802">
    <property type="entry name" value="MarR_2"/>
    <property type="match status" value="1"/>
</dbReference>
<dbReference type="PANTHER" id="PTHR33164:SF89">
    <property type="entry name" value="MARR FAMILY REGULATORY PROTEIN"/>
    <property type="match status" value="1"/>
</dbReference>
<comment type="caution">
    <text evidence="3">The sequence shown here is derived from an EMBL/GenBank/DDBJ whole genome shotgun (WGS) entry which is preliminary data.</text>
</comment>
<accession>A0A3M8D9N0</accession>
<dbReference type="RefSeq" id="WP_122919886.1">
    <property type="nucleotide sequence ID" value="NZ_RHHQ01000017.1"/>
</dbReference>
<dbReference type="InterPro" id="IPR011991">
    <property type="entry name" value="ArsR-like_HTH"/>
</dbReference>
<dbReference type="PROSITE" id="PS50995">
    <property type="entry name" value="HTH_MARR_2"/>
    <property type="match status" value="1"/>
</dbReference>
<evidence type="ECO:0000313" key="3">
    <source>
        <dbReference type="EMBL" id="RNB84603.1"/>
    </source>
</evidence>
<reference evidence="3 4" key="1">
    <citation type="submission" date="2018-10" db="EMBL/GenBank/DDBJ databases">
        <title>Phylogenomics of Brevibacillus.</title>
        <authorList>
            <person name="Dunlap C."/>
        </authorList>
    </citation>
    <scope>NUCLEOTIDE SEQUENCE [LARGE SCALE GENOMIC DNA]</scope>
    <source>
        <strain evidence="3 4">JCM 15716</strain>
    </source>
</reference>
<dbReference type="OrthoDB" id="9790052at2"/>